<dbReference type="AlphaFoldDB" id="A0AAE3ND28"/>
<dbReference type="Pfam" id="PF10017">
    <property type="entry name" value="Methyltransf_33"/>
    <property type="match status" value="1"/>
</dbReference>
<keyword evidence="1 5" id="KW-0489">Methyltransferase</keyword>
<accession>A0AAE3ND28</accession>
<evidence type="ECO:0000313" key="6">
    <source>
        <dbReference type="Proteomes" id="UP001212602"/>
    </source>
</evidence>
<keyword evidence="6" id="KW-1185">Reference proteome</keyword>
<feature type="domain" description="Histidine-specific methyltransferase SAM-dependent" evidence="4">
    <location>
        <begin position="55"/>
        <end position="352"/>
    </location>
</feature>
<evidence type="ECO:0000256" key="3">
    <source>
        <dbReference type="SAM" id="MobiDB-lite"/>
    </source>
</evidence>
<dbReference type="GO" id="GO:0052706">
    <property type="term" value="F:L-histidine N(alpha)-methyltransferase activity"/>
    <property type="evidence" value="ECO:0007669"/>
    <property type="project" value="UniProtKB-EC"/>
</dbReference>
<feature type="region of interest" description="Disordered" evidence="3">
    <location>
        <begin position="1"/>
        <end position="21"/>
    </location>
</feature>
<evidence type="ECO:0000313" key="5">
    <source>
        <dbReference type="EMBL" id="MDA7417389.1"/>
    </source>
</evidence>
<dbReference type="EMBL" id="JAQIPB010000006">
    <property type="protein sequence ID" value="MDA7417389.1"/>
    <property type="molecule type" value="Genomic_DNA"/>
</dbReference>
<dbReference type="InterPro" id="IPR029063">
    <property type="entry name" value="SAM-dependent_MTases_sf"/>
</dbReference>
<evidence type="ECO:0000256" key="2">
    <source>
        <dbReference type="ARBA" id="ARBA00022679"/>
    </source>
</evidence>
<comment type="caution">
    <text evidence="5">The sequence shown here is derived from an EMBL/GenBank/DDBJ whole genome shotgun (WGS) entry which is preliminary data.</text>
</comment>
<proteinExistence type="predicted"/>
<dbReference type="Proteomes" id="UP001212602">
    <property type="component" value="Unassembled WGS sequence"/>
</dbReference>
<dbReference type="PANTHER" id="PTHR43397:SF1">
    <property type="entry name" value="ERGOTHIONEINE BIOSYNTHESIS PROTEIN 1"/>
    <property type="match status" value="1"/>
</dbReference>
<name>A0AAE3ND28_9BURK</name>
<sequence length="356" mass="38771">MSAHPAQQAASLSRSAPAWRRQATALHGVPPQAEPHLHEVSSAPSAEQLARQAFARDLVQALDGQPRRISPKYFYDAAGSQLFDRICELPEYYPTRTELAILSQRAGEIARHIGPDAEIVEFGAGSLHKVRLLLDALPRAHGYVPIDISGEHLAQAAQRLRAERPGLAVRPVVADYSQPMRLPEAAPGVRRVGFFPGSTLGNFDPAEAQAFLSRAAQLLRGGGLLLGVDLVKDPAVLHAAYNDSQRVTAAFNRNLLLRANAELGADFDVDAFAHSAFYNAPLARIEMHLQSLRAQTVHIGGVGWRFEEGETLHTENSHKFSVEGLRALALRAGFGIGPVWTDPERLFSVHWLPAAQ</sequence>
<gene>
    <name evidence="5" type="primary">egtD</name>
    <name evidence="5" type="ORF">PGB34_13550</name>
</gene>
<dbReference type="GO" id="GO:0032259">
    <property type="term" value="P:methylation"/>
    <property type="evidence" value="ECO:0007669"/>
    <property type="project" value="UniProtKB-KW"/>
</dbReference>
<protein>
    <submittedName>
        <fullName evidence="5">L-histidine N(Alpha)-methyltransferase</fullName>
        <ecNumber evidence="5">2.1.1.44</ecNumber>
    </submittedName>
</protein>
<dbReference type="InterPro" id="IPR051128">
    <property type="entry name" value="EgtD_Methyltrsf_superfamily"/>
</dbReference>
<dbReference type="SUPFAM" id="SSF53335">
    <property type="entry name" value="S-adenosyl-L-methionine-dependent methyltransferases"/>
    <property type="match status" value="1"/>
</dbReference>
<dbReference type="RefSeq" id="WP_271428621.1">
    <property type="nucleotide sequence ID" value="NZ_JAQIPB010000006.1"/>
</dbReference>
<dbReference type="PIRSF" id="PIRSF018005">
    <property type="entry name" value="UCP018005"/>
    <property type="match status" value="1"/>
</dbReference>
<dbReference type="PANTHER" id="PTHR43397">
    <property type="entry name" value="ERGOTHIONEINE BIOSYNTHESIS PROTEIN 1"/>
    <property type="match status" value="1"/>
</dbReference>
<dbReference type="EC" id="2.1.1.44" evidence="5"/>
<evidence type="ECO:0000259" key="4">
    <source>
        <dbReference type="Pfam" id="PF10017"/>
    </source>
</evidence>
<keyword evidence="2 5" id="KW-0808">Transferase</keyword>
<reference evidence="5" key="1">
    <citation type="submission" date="2023-01" db="EMBL/GenBank/DDBJ databases">
        <title>Xenophilus mangrovi sp. nov., isolated from soil of Mangrove nature reserve.</title>
        <authorList>
            <person name="Xu S."/>
            <person name="Liu Z."/>
            <person name="Xu Y."/>
        </authorList>
    </citation>
    <scope>NUCLEOTIDE SEQUENCE</scope>
    <source>
        <strain evidence="5">YW8</strain>
    </source>
</reference>
<organism evidence="5 6">
    <name type="scientific">Xenophilus arseniciresistens</name>
    <dbReference type="NCBI Taxonomy" id="1283306"/>
    <lineage>
        <taxon>Bacteria</taxon>
        <taxon>Pseudomonadati</taxon>
        <taxon>Pseudomonadota</taxon>
        <taxon>Betaproteobacteria</taxon>
        <taxon>Burkholderiales</taxon>
        <taxon>Comamonadaceae</taxon>
        <taxon>Xenophilus</taxon>
    </lineage>
</organism>
<dbReference type="InterPro" id="IPR035094">
    <property type="entry name" value="EgtD"/>
</dbReference>
<dbReference type="InterPro" id="IPR017804">
    <property type="entry name" value="MeTrfase_EgtD-like"/>
</dbReference>
<dbReference type="InterPro" id="IPR019257">
    <property type="entry name" value="MeTrfase_dom"/>
</dbReference>
<evidence type="ECO:0000256" key="1">
    <source>
        <dbReference type="ARBA" id="ARBA00022603"/>
    </source>
</evidence>
<dbReference type="NCBIfam" id="TIGR03438">
    <property type="entry name" value="egtD_ergothio"/>
    <property type="match status" value="1"/>
</dbReference>
<dbReference type="Gene3D" id="3.40.50.150">
    <property type="entry name" value="Vaccinia Virus protein VP39"/>
    <property type="match status" value="1"/>
</dbReference>